<dbReference type="Pfam" id="PF00355">
    <property type="entry name" value="Rieske"/>
    <property type="match status" value="1"/>
</dbReference>
<keyword evidence="3" id="KW-0408">Iron</keyword>
<dbReference type="InterPro" id="IPR036922">
    <property type="entry name" value="Rieske_2Fe-2S_sf"/>
</dbReference>
<keyword evidence="4" id="KW-0411">Iron-sulfur</keyword>
<organism evidence="7 8">
    <name type="scientific">Diacronema lutheri</name>
    <name type="common">Unicellular marine alga</name>
    <name type="synonym">Monochrysis lutheri</name>
    <dbReference type="NCBI Taxonomy" id="2081491"/>
    <lineage>
        <taxon>Eukaryota</taxon>
        <taxon>Haptista</taxon>
        <taxon>Haptophyta</taxon>
        <taxon>Pavlovophyceae</taxon>
        <taxon>Pavlovales</taxon>
        <taxon>Pavlovaceae</taxon>
        <taxon>Diacronema</taxon>
    </lineage>
</organism>
<keyword evidence="1" id="KW-0001">2Fe-2S</keyword>
<evidence type="ECO:0000256" key="2">
    <source>
        <dbReference type="ARBA" id="ARBA00022723"/>
    </source>
</evidence>
<dbReference type="Gene3D" id="2.102.10.10">
    <property type="entry name" value="Rieske [2Fe-2S] iron-sulphur domain"/>
    <property type="match status" value="1"/>
</dbReference>
<dbReference type="PANTHER" id="PTHR21496:SF0">
    <property type="entry name" value="RIESKE DOMAIN-CONTAINING PROTEIN"/>
    <property type="match status" value="1"/>
</dbReference>
<protein>
    <recommendedName>
        <fullName evidence="6">Rieske domain-containing protein</fullName>
    </recommendedName>
</protein>
<keyword evidence="8" id="KW-1185">Reference proteome</keyword>
<gene>
    <name evidence="7" type="ORF">KFE25_004963</name>
</gene>
<sequence>MDRAVSLGIAAAAAAALVRRHVARAAMVRVGNAADFQAAGAGLEYAVIPFGARWRADDVLVVRRVADGRLWAICNTCPHAGYPLHEGDIEDLSGTCADAAPLDAPIVSCPAHAYVFDMARGTCLSGGSAARCPPAPAYGAQMRGGELFLTREPLTGGGVGTAVLNAEQSNAVVLEMVRVALDKKYGRGGRGLKWPLAQCGAR</sequence>
<feature type="domain" description="Rieske" evidence="6">
    <location>
        <begin position="40"/>
        <end position="149"/>
    </location>
</feature>
<name>A0A8J5XGG3_DIALT</name>
<dbReference type="EMBL" id="JAGTXO010000016">
    <property type="protein sequence ID" value="KAG8463452.1"/>
    <property type="molecule type" value="Genomic_DNA"/>
</dbReference>
<dbReference type="PROSITE" id="PS51296">
    <property type="entry name" value="RIESKE"/>
    <property type="match status" value="1"/>
</dbReference>
<keyword evidence="2" id="KW-0479">Metal-binding</keyword>
<evidence type="ECO:0000256" key="4">
    <source>
        <dbReference type="ARBA" id="ARBA00023014"/>
    </source>
</evidence>
<dbReference type="Proteomes" id="UP000751190">
    <property type="component" value="Unassembled WGS sequence"/>
</dbReference>
<reference evidence="7" key="1">
    <citation type="submission" date="2021-05" db="EMBL/GenBank/DDBJ databases">
        <title>The genome of the haptophyte Pavlova lutheri (Diacronema luteri, Pavlovales) - a model for lipid biosynthesis in eukaryotic algae.</title>
        <authorList>
            <person name="Hulatt C.J."/>
            <person name="Posewitz M.C."/>
        </authorList>
    </citation>
    <scope>NUCLEOTIDE SEQUENCE</scope>
    <source>
        <strain evidence="7">NIVA-4/92</strain>
    </source>
</reference>
<comment type="caution">
    <text evidence="7">The sequence shown here is derived from an EMBL/GenBank/DDBJ whole genome shotgun (WGS) entry which is preliminary data.</text>
</comment>
<evidence type="ECO:0000313" key="7">
    <source>
        <dbReference type="EMBL" id="KAG8463452.1"/>
    </source>
</evidence>
<dbReference type="InterPro" id="IPR017941">
    <property type="entry name" value="Rieske_2Fe-2S"/>
</dbReference>
<dbReference type="GO" id="GO:0046872">
    <property type="term" value="F:metal ion binding"/>
    <property type="evidence" value="ECO:0007669"/>
    <property type="project" value="UniProtKB-KW"/>
</dbReference>
<proteinExistence type="predicted"/>
<comment type="cofactor">
    <cofactor evidence="5">
        <name>[2Fe-2S] cluster</name>
        <dbReference type="ChEBI" id="CHEBI:190135"/>
    </cofactor>
</comment>
<dbReference type="OrthoDB" id="426882at2759"/>
<evidence type="ECO:0000256" key="3">
    <source>
        <dbReference type="ARBA" id="ARBA00023004"/>
    </source>
</evidence>
<evidence type="ECO:0000259" key="6">
    <source>
        <dbReference type="PROSITE" id="PS51296"/>
    </source>
</evidence>
<dbReference type="GO" id="GO:0051537">
    <property type="term" value="F:2 iron, 2 sulfur cluster binding"/>
    <property type="evidence" value="ECO:0007669"/>
    <property type="project" value="UniProtKB-KW"/>
</dbReference>
<evidence type="ECO:0000256" key="1">
    <source>
        <dbReference type="ARBA" id="ARBA00022714"/>
    </source>
</evidence>
<dbReference type="PANTHER" id="PTHR21496">
    <property type="entry name" value="FERREDOXIN-RELATED"/>
    <property type="match status" value="1"/>
</dbReference>
<evidence type="ECO:0000256" key="5">
    <source>
        <dbReference type="ARBA" id="ARBA00034078"/>
    </source>
</evidence>
<evidence type="ECO:0000313" key="8">
    <source>
        <dbReference type="Proteomes" id="UP000751190"/>
    </source>
</evidence>
<dbReference type="AlphaFoldDB" id="A0A8J5XGG3"/>
<dbReference type="CDD" id="cd03467">
    <property type="entry name" value="Rieske"/>
    <property type="match status" value="1"/>
</dbReference>
<accession>A0A8J5XGG3</accession>
<dbReference type="SUPFAM" id="SSF50022">
    <property type="entry name" value="ISP domain"/>
    <property type="match status" value="1"/>
</dbReference>